<evidence type="ECO:0000313" key="2">
    <source>
        <dbReference type="Proteomes" id="UP000009149"/>
    </source>
</evidence>
<sequence length="47" mass="5466">MIDFLYEVLFFREPIPGKTLLFFLGPVFFLFLEQTPGGHSLQARHPV</sequence>
<accession>B3E0D4</accession>
<dbReference type="HOGENOM" id="CLU_3170127_0_0_0"/>
<organism evidence="1 2">
    <name type="scientific">Methylacidiphilum infernorum (isolate V4)</name>
    <name type="common">Methylokorus infernorum (strain V4)</name>
    <dbReference type="NCBI Taxonomy" id="481448"/>
    <lineage>
        <taxon>Bacteria</taxon>
        <taxon>Pseudomonadati</taxon>
        <taxon>Verrucomicrobiota</taxon>
        <taxon>Methylacidiphilae</taxon>
        <taxon>Methylacidiphilales</taxon>
        <taxon>Methylacidiphilaceae</taxon>
        <taxon>Methylacidiphilum (ex Ratnadevi et al. 2023)</taxon>
    </lineage>
</organism>
<dbReference type="Proteomes" id="UP000009149">
    <property type="component" value="Chromosome"/>
</dbReference>
<protein>
    <submittedName>
        <fullName evidence="1">Uncharacterized protein</fullName>
    </submittedName>
</protein>
<evidence type="ECO:0000313" key="1">
    <source>
        <dbReference type="EMBL" id="ACD84363.1"/>
    </source>
</evidence>
<proteinExistence type="predicted"/>
<dbReference type="AlphaFoldDB" id="B3E0D4"/>
<dbReference type="EMBL" id="CP000975">
    <property type="protein sequence ID" value="ACD84363.1"/>
    <property type="molecule type" value="Genomic_DNA"/>
</dbReference>
<reference evidence="1 2" key="1">
    <citation type="journal article" date="2008" name="Biol. Direct">
        <title>Complete genome sequence of the extremely acidophilic methanotroph isolate V4, Methylacidiphilum infernorum, a representative of the bacterial phylum Verrucomicrobia.</title>
        <authorList>
            <person name="Hou S."/>
            <person name="Makarova K.S."/>
            <person name="Saw J.H."/>
            <person name="Senin P."/>
            <person name="Ly B.V."/>
            <person name="Zhou Z."/>
            <person name="Ren Y."/>
            <person name="Wang J."/>
            <person name="Galperin M.Y."/>
            <person name="Omelchenko M.V."/>
            <person name="Wolf Y.I."/>
            <person name="Yutin N."/>
            <person name="Koonin E.V."/>
            <person name="Stott M.B."/>
            <person name="Mountain B.W."/>
            <person name="Crowe M.A."/>
            <person name="Smirnova A.V."/>
            <person name="Dunfield P.F."/>
            <person name="Feng L."/>
            <person name="Wang L."/>
            <person name="Alam M."/>
        </authorList>
    </citation>
    <scope>NUCLEOTIDE SEQUENCE [LARGE SCALE GENOMIC DNA]</scope>
    <source>
        <strain evidence="2">Isolate V4</strain>
    </source>
</reference>
<name>B3E0D4_METI4</name>
<dbReference type="KEGG" id="min:Minf_2309"/>
<gene>
    <name evidence="1" type="ordered locus">Minf_2309</name>
</gene>